<feature type="transmembrane region" description="Helical" evidence="1">
    <location>
        <begin position="61"/>
        <end position="85"/>
    </location>
</feature>
<accession>A0A7W0CMX5</accession>
<feature type="transmembrane region" description="Helical" evidence="1">
    <location>
        <begin position="31"/>
        <end position="54"/>
    </location>
</feature>
<name>A0A7W0CMX5_9ACTN</name>
<dbReference type="EMBL" id="JACDUR010000005">
    <property type="protein sequence ID" value="MBA2894126.1"/>
    <property type="molecule type" value="Genomic_DNA"/>
</dbReference>
<keyword evidence="3" id="KW-1185">Reference proteome</keyword>
<keyword evidence="1" id="KW-0812">Transmembrane</keyword>
<sequence length="87" mass="9255">MPPIVSTVAAWLGLLAHLGTLMFYLSSGLVAPLWAIIALLMLWATLLLLAVLAVRRRQAWGLLVPIVAVALWLGAISAGEAILGWQA</sequence>
<dbReference type="RefSeq" id="WP_220134005.1">
    <property type="nucleotide sequence ID" value="NZ_BAABAM010000005.1"/>
</dbReference>
<feature type="transmembrane region" description="Helical" evidence="1">
    <location>
        <begin position="7"/>
        <end position="25"/>
    </location>
</feature>
<organism evidence="2 3">
    <name type="scientific">Nonomuraea soli</name>
    <dbReference type="NCBI Taxonomy" id="1032476"/>
    <lineage>
        <taxon>Bacteria</taxon>
        <taxon>Bacillati</taxon>
        <taxon>Actinomycetota</taxon>
        <taxon>Actinomycetes</taxon>
        <taxon>Streptosporangiales</taxon>
        <taxon>Streptosporangiaceae</taxon>
        <taxon>Nonomuraea</taxon>
    </lineage>
</organism>
<dbReference type="Proteomes" id="UP000530928">
    <property type="component" value="Unassembled WGS sequence"/>
</dbReference>
<proteinExistence type="predicted"/>
<protein>
    <submittedName>
        <fullName evidence="2">CHASE2 domain-containing sensor protein</fullName>
    </submittedName>
</protein>
<evidence type="ECO:0000256" key="1">
    <source>
        <dbReference type="SAM" id="Phobius"/>
    </source>
</evidence>
<dbReference type="AlphaFoldDB" id="A0A7W0CMX5"/>
<reference evidence="2 3" key="1">
    <citation type="submission" date="2020-07" db="EMBL/GenBank/DDBJ databases">
        <title>Genomic Encyclopedia of Type Strains, Phase IV (KMG-IV): sequencing the most valuable type-strain genomes for metagenomic binning, comparative biology and taxonomic classification.</title>
        <authorList>
            <person name="Goeker M."/>
        </authorList>
    </citation>
    <scope>NUCLEOTIDE SEQUENCE [LARGE SCALE GENOMIC DNA]</scope>
    <source>
        <strain evidence="2 3">DSM 45533</strain>
    </source>
</reference>
<evidence type="ECO:0000313" key="2">
    <source>
        <dbReference type="EMBL" id="MBA2894126.1"/>
    </source>
</evidence>
<keyword evidence="1" id="KW-0472">Membrane</keyword>
<gene>
    <name evidence="2" type="ORF">HNR30_005487</name>
</gene>
<comment type="caution">
    <text evidence="2">The sequence shown here is derived from an EMBL/GenBank/DDBJ whole genome shotgun (WGS) entry which is preliminary data.</text>
</comment>
<evidence type="ECO:0000313" key="3">
    <source>
        <dbReference type="Proteomes" id="UP000530928"/>
    </source>
</evidence>
<keyword evidence="1" id="KW-1133">Transmembrane helix</keyword>